<evidence type="ECO:0000313" key="4">
    <source>
        <dbReference type="EMBL" id="EIM56196.1"/>
    </source>
</evidence>
<dbReference type="SUPFAM" id="SSF53383">
    <property type="entry name" value="PLP-dependent transferases"/>
    <property type="match status" value="1"/>
</dbReference>
<name>I5AQX3_EUBC6</name>
<dbReference type="HOGENOM" id="CLU_017584_3_2_9"/>
<dbReference type="Gene3D" id="3.90.1150.10">
    <property type="entry name" value="Aspartate Aminotransferase, domain 1"/>
    <property type="match status" value="1"/>
</dbReference>
<evidence type="ECO:0000256" key="1">
    <source>
        <dbReference type="ARBA" id="ARBA00001933"/>
    </source>
</evidence>
<dbReference type="OrthoDB" id="9813612at2"/>
<dbReference type="InterPro" id="IPR015424">
    <property type="entry name" value="PyrdxlP-dep_Trfase"/>
</dbReference>
<reference evidence="4 5" key="2">
    <citation type="submission" date="2012-02" db="EMBL/GenBank/DDBJ databases">
        <title>Improved High-Quality Draft sequence of Eubacterium cellulosolvens 6.</title>
        <authorList>
            <consortium name="US DOE Joint Genome Institute"/>
            <person name="Lucas S."/>
            <person name="Han J."/>
            <person name="Lapidus A."/>
            <person name="Cheng J.-F."/>
            <person name="Goodwin L."/>
            <person name="Pitluck S."/>
            <person name="Peters L."/>
            <person name="Mikhailova N."/>
            <person name="Gu W."/>
            <person name="Detter J.C."/>
            <person name="Han C."/>
            <person name="Tapia R."/>
            <person name="Land M."/>
            <person name="Hauser L."/>
            <person name="Kyrpides N."/>
            <person name="Ivanova N."/>
            <person name="Pagani I."/>
            <person name="Johnson E."/>
            <person name="Mukhopadhyay B."/>
            <person name="Anderson I."/>
            <person name="Woyke T."/>
        </authorList>
    </citation>
    <scope>NUCLEOTIDE SEQUENCE [LARGE SCALE GENOMIC DNA]</scope>
    <source>
        <strain evidence="4 5">6</strain>
    </source>
</reference>
<organism evidence="4 5">
    <name type="scientific">Eubacterium cellulosolvens (strain ATCC 43171 / JCM 9499 / 6)</name>
    <name type="common">Cillobacterium cellulosolvens</name>
    <dbReference type="NCBI Taxonomy" id="633697"/>
    <lineage>
        <taxon>Bacteria</taxon>
        <taxon>Bacillati</taxon>
        <taxon>Bacillota</taxon>
        <taxon>Clostridia</taxon>
        <taxon>Eubacteriales</taxon>
        <taxon>Eubacteriaceae</taxon>
        <taxon>Eubacterium</taxon>
    </lineage>
</organism>
<keyword evidence="5" id="KW-1185">Reference proteome</keyword>
<dbReference type="GO" id="GO:0008483">
    <property type="term" value="F:transaminase activity"/>
    <property type="evidence" value="ECO:0007669"/>
    <property type="project" value="UniProtKB-KW"/>
</dbReference>
<reference evidence="4 5" key="1">
    <citation type="submission" date="2010-08" db="EMBL/GenBank/DDBJ databases">
        <authorList>
            <consortium name="US DOE Joint Genome Institute (JGI-PGF)"/>
            <person name="Lucas S."/>
            <person name="Copeland A."/>
            <person name="Lapidus A."/>
            <person name="Cheng J.-F."/>
            <person name="Bruce D."/>
            <person name="Goodwin L."/>
            <person name="Pitluck S."/>
            <person name="Land M.L."/>
            <person name="Hauser L."/>
            <person name="Chang Y.-J."/>
            <person name="Anderson I.J."/>
            <person name="Johnson E."/>
            <person name="Mulhopadhyay B."/>
            <person name="Kyrpides N."/>
            <person name="Woyke T.J."/>
        </authorList>
    </citation>
    <scope>NUCLEOTIDE SEQUENCE [LARGE SCALE GENOMIC DNA]</scope>
    <source>
        <strain evidence="4 5">6</strain>
    </source>
</reference>
<keyword evidence="4" id="KW-0032">Aminotransferase</keyword>
<dbReference type="GO" id="GO:0030170">
    <property type="term" value="F:pyridoxal phosphate binding"/>
    <property type="evidence" value="ECO:0007669"/>
    <property type="project" value="InterPro"/>
</dbReference>
<keyword evidence="4" id="KW-0808">Transferase</keyword>
<dbReference type="CDD" id="cd00609">
    <property type="entry name" value="AAT_like"/>
    <property type="match status" value="1"/>
</dbReference>
<dbReference type="Pfam" id="PF00155">
    <property type="entry name" value="Aminotran_1_2"/>
    <property type="match status" value="1"/>
</dbReference>
<proteinExistence type="predicted"/>
<evidence type="ECO:0000259" key="3">
    <source>
        <dbReference type="Pfam" id="PF00155"/>
    </source>
</evidence>
<feature type="domain" description="Aminotransferase class I/classII large" evidence="3">
    <location>
        <begin position="15"/>
        <end position="335"/>
    </location>
</feature>
<dbReference type="eggNOG" id="COG0079">
    <property type="taxonomic scope" value="Bacteria"/>
</dbReference>
<dbReference type="InterPro" id="IPR015421">
    <property type="entry name" value="PyrdxlP-dep_Trfase_major"/>
</dbReference>
<protein>
    <submittedName>
        <fullName evidence="4">PLP-dependent enzyme, histidinol-phosphate/aromatic aminotransferase or cobyric acid decarboxylase</fullName>
    </submittedName>
</protein>
<dbReference type="STRING" id="633697.EubceDRAFT1_0336"/>
<evidence type="ECO:0000256" key="2">
    <source>
        <dbReference type="ARBA" id="ARBA00022898"/>
    </source>
</evidence>
<dbReference type="Proteomes" id="UP000005753">
    <property type="component" value="Chromosome"/>
</dbReference>
<evidence type="ECO:0000313" key="5">
    <source>
        <dbReference type="Proteomes" id="UP000005753"/>
    </source>
</evidence>
<dbReference type="PANTHER" id="PTHR42885">
    <property type="entry name" value="HISTIDINOL-PHOSPHATE AMINOTRANSFERASE-RELATED"/>
    <property type="match status" value="1"/>
</dbReference>
<dbReference type="Gene3D" id="3.40.640.10">
    <property type="entry name" value="Type I PLP-dependent aspartate aminotransferase-like (Major domain)"/>
    <property type="match status" value="1"/>
</dbReference>
<dbReference type="AlphaFoldDB" id="I5AQX3"/>
<gene>
    <name evidence="4" type="ORF">EubceDRAFT1_0336</name>
</gene>
<dbReference type="PANTHER" id="PTHR42885:SF1">
    <property type="entry name" value="THREONINE-PHOSPHATE DECARBOXYLASE"/>
    <property type="match status" value="1"/>
</dbReference>
<accession>I5AQX3</accession>
<comment type="cofactor">
    <cofactor evidence="1">
        <name>pyridoxal 5'-phosphate</name>
        <dbReference type="ChEBI" id="CHEBI:597326"/>
    </cofactor>
</comment>
<dbReference type="EMBL" id="CM001487">
    <property type="protein sequence ID" value="EIM56196.1"/>
    <property type="molecule type" value="Genomic_DNA"/>
</dbReference>
<dbReference type="InterPro" id="IPR004839">
    <property type="entry name" value="Aminotransferase_I/II_large"/>
</dbReference>
<dbReference type="InterPro" id="IPR015422">
    <property type="entry name" value="PyrdxlP-dep_Trfase_small"/>
</dbReference>
<sequence>MSKIIHGGDVYSHPGVIDFSSNMNPFGTPESVIRAAAEALTSISSYPDPLCRELVTAIADSEGSALSQIICGNGAAELLFTYAAALKPRRALLPAPAFAEYEQAMMSVNCHIDFYHLRVEDGFNFRQDLTDRLDPDLDLVVLCNPNNPTGLLIDPDLLTEVLRLCRLNNIRLLVDECFLDFCVEKGRSLVPYLDQYPNLFVLKAFTKKYAMAGLRLGYGLCGDTAFLEKMHGYVQPWNVSLPAQKAGIAALQETSYLERTMEYLAKEREWLKKELQACGLTVYDGSADYLFFKGPAGLKESVLERKILIRDCSNYRGLVEGYYRVAIRLHDENVKLIEALRNFHPEQVQ</sequence>
<keyword evidence="2" id="KW-0663">Pyridoxal phosphate</keyword>